<proteinExistence type="predicted"/>
<dbReference type="OrthoDB" id="4960523at2"/>
<keyword evidence="1" id="KW-1133">Transmembrane helix</keyword>
<accession>A0A844XW04</accession>
<evidence type="ECO:0000313" key="2">
    <source>
        <dbReference type="EMBL" id="MXO50061.1"/>
    </source>
</evidence>
<sequence length="323" mass="36352">MIEYPDADRLMAGELGEWLDGQRTTRRLAIEKSNNRIFNIAIVLLPLLGVLWVFGFSPFDIPIFVWVVAGGLAWAWTQKPKFDAKKQVKSGINEAIAKSLGLEYCHDCEGSEAFEQSRAFHMLPSHDRSSFEDMWSGHAGPHPFLLHEAHLEERRGSGKNQRWVTVFRGAILSIGFEERFHGTTLLAPDGHFSKFFGGAKDTIKVEGTILDRAQMVSPEFEDRYDVYSTDQTEARWMMHPEYIERLLSMESAFGGRDSSVLFTGGTMVMAINGGDMFESGSLDHHEDGHLVSETIRQFAQLADAALALNRIRSDQVRTPATRL</sequence>
<keyword evidence="1" id="KW-0812">Transmembrane</keyword>
<dbReference type="AlphaFoldDB" id="A0A844XW04"/>
<organism evidence="2 3">
    <name type="scientific">Qipengyuania gaetbuli</name>
    <dbReference type="NCBI Taxonomy" id="266952"/>
    <lineage>
        <taxon>Bacteria</taxon>
        <taxon>Pseudomonadati</taxon>
        <taxon>Pseudomonadota</taxon>
        <taxon>Alphaproteobacteria</taxon>
        <taxon>Sphingomonadales</taxon>
        <taxon>Erythrobacteraceae</taxon>
        <taxon>Qipengyuania</taxon>
    </lineage>
</organism>
<gene>
    <name evidence="2" type="ORF">GRI42_01935</name>
</gene>
<evidence type="ECO:0000313" key="3">
    <source>
        <dbReference type="Proteomes" id="UP000444185"/>
    </source>
</evidence>
<feature type="transmembrane region" description="Helical" evidence="1">
    <location>
        <begin position="61"/>
        <end position="77"/>
    </location>
</feature>
<dbReference type="EMBL" id="WTYF01000003">
    <property type="protein sequence ID" value="MXO50061.1"/>
    <property type="molecule type" value="Genomic_DNA"/>
</dbReference>
<dbReference type="Proteomes" id="UP000444185">
    <property type="component" value="Unassembled WGS sequence"/>
</dbReference>
<keyword evidence="3" id="KW-1185">Reference proteome</keyword>
<feature type="transmembrane region" description="Helical" evidence="1">
    <location>
        <begin position="37"/>
        <end position="55"/>
    </location>
</feature>
<comment type="caution">
    <text evidence="2">The sequence shown here is derived from an EMBL/GenBank/DDBJ whole genome shotgun (WGS) entry which is preliminary data.</text>
</comment>
<evidence type="ECO:0000256" key="1">
    <source>
        <dbReference type="SAM" id="Phobius"/>
    </source>
</evidence>
<dbReference type="InterPro" id="IPR021484">
    <property type="entry name" value="DUF3137"/>
</dbReference>
<dbReference type="RefSeq" id="WP_160606376.1">
    <property type="nucleotide sequence ID" value="NZ_WTYF01000003.1"/>
</dbReference>
<reference evidence="2 3" key="1">
    <citation type="submission" date="2019-12" db="EMBL/GenBank/DDBJ databases">
        <title>Genomic-based taxomic classification of the family Erythrobacteraceae.</title>
        <authorList>
            <person name="Xu L."/>
        </authorList>
    </citation>
    <scope>NUCLEOTIDE SEQUENCE [LARGE SCALE GENOMIC DNA]</scope>
    <source>
        <strain evidence="2 3">DSM 16225</strain>
    </source>
</reference>
<name>A0A844XW04_9SPHN</name>
<protein>
    <submittedName>
        <fullName evidence="2">DUF3137 domain-containing protein</fullName>
    </submittedName>
</protein>
<dbReference type="Pfam" id="PF11335">
    <property type="entry name" value="DUF3137"/>
    <property type="match status" value="1"/>
</dbReference>
<keyword evidence="1" id="KW-0472">Membrane</keyword>